<feature type="non-terminal residue" evidence="1">
    <location>
        <position position="78"/>
    </location>
</feature>
<evidence type="ECO:0000313" key="1">
    <source>
        <dbReference type="EMBL" id="SVB79552.1"/>
    </source>
</evidence>
<protein>
    <submittedName>
        <fullName evidence="1">Uncharacterized protein</fullName>
    </submittedName>
</protein>
<gene>
    <name evidence="1" type="ORF">METZ01_LOCUS232406</name>
</gene>
<reference evidence="1" key="1">
    <citation type="submission" date="2018-05" db="EMBL/GenBank/DDBJ databases">
        <authorList>
            <person name="Lanie J.A."/>
            <person name="Ng W.-L."/>
            <person name="Kazmierczak K.M."/>
            <person name="Andrzejewski T.M."/>
            <person name="Davidsen T.M."/>
            <person name="Wayne K.J."/>
            <person name="Tettelin H."/>
            <person name="Glass J.I."/>
            <person name="Rusch D."/>
            <person name="Podicherti R."/>
            <person name="Tsui H.-C.T."/>
            <person name="Winkler M.E."/>
        </authorList>
    </citation>
    <scope>NUCLEOTIDE SEQUENCE</scope>
</reference>
<sequence length="78" mass="8169">MFNAARTGRRIEVEHMLTTLSRGVVLPLMNGTRRVYVPLVLILAASVPLSCEVSDNGAGAGEGETNALASPLVFSATV</sequence>
<dbReference type="AlphaFoldDB" id="A0A382GXG8"/>
<accession>A0A382GXG8</accession>
<dbReference type="EMBL" id="UINC01057895">
    <property type="protein sequence ID" value="SVB79552.1"/>
    <property type="molecule type" value="Genomic_DNA"/>
</dbReference>
<name>A0A382GXG8_9ZZZZ</name>
<proteinExistence type="predicted"/>
<organism evidence="1">
    <name type="scientific">marine metagenome</name>
    <dbReference type="NCBI Taxonomy" id="408172"/>
    <lineage>
        <taxon>unclassified sequences</taxon>
        <taxon>metagenomes</taxon>
        <taxon>ecological metagenomes</taxon>
    </lineage>
</organism>